<name>A0A7D9E4J7_PARCT</name>
<dbReference type="InterPro" id="IPR036691">
    <property type="entry name" value="Endo/exonu/phosph_ase_sf"/>
</dbReference>
<dbReference type="Proteomes" id="UP001152795">
    <property type="component" value="Unassembled WGS sequence"/>
</dbReference>
<protein>
    <submittedName>
        <fullName evidence="1">Uncharacterized protein</fullName>
    </submittedName>
</protein>
<reference evidence="1" key="1">
    <citation type="submission" date="2020-04" db="EMBL/GenBank/DDBJ databases">
        <authorList>
            <person name="Alioto T."/>
            <person name="Alioto T."/>
            <person name="Gomez Garrido J."/>
        </authorList>
    </citation>
    <scope>NUCLEOTIDE SEQUENCE</scope>
    <source>
        <strain evidence="1">A484AB</strain>
    </source>
</reference>
<dbReference type="PANTHER" id="PTHR46670">
    <property type="entry name" value="ENDO/EXONUCLEASE/PHOSPHATASE DOMAIN-CONTAINING PROTEIN"/>
    <property type="match status" value="1"/>
</dbReference>
<dbReference type="PANTHER" id="PTHR46670:SF3">
    <property type="entry name" value="ENDONUCLEASE_EXONUCLEASE_PHOSPHATASE DOMAIN-CONTAINING PROTEIN"/>
    <property type="match status" value="1"/>
</dbReference>
<sequence length="389" mass="44016">MCATIHEPTIPYNSSQPVNRCSTDSQSNSTEPGLSHVGQSSFTSGSTEFMGSFDPLWPVDLVLDYLSTLWPLELHQRLDSGLRHCLDKQISMCFFAWSTSNSVSDVSITSQQKLYSYKIGEKPKERFSRSNILQYVWQDAVTIGRHLGFDLPRRKKLFAARVGYYPNSTSYFHQPRLILLSGDVELNPGMVSRQKEGNIKNIKIAHLNTRSLKNRAHYIQVKNLIIESDFDIFTTSETWLNELVHDSKIAIPGYTLYRLDRQARIGGGVCIFVKEFYKIKPLDKLSSISSAGFHQLWLSVQIQKHKSFIICTAYRPPDCTLDCFDTEFAELFVSTSTLKKDIYILGDLNCNILNSSDGCVKALSGFCSSFNLTQLINQPTRTTELSGKI</sequence>
<dbReference type="EMBL" id="CACRXK020003659">
    <property type="protein sequence ID" value="CAB3999737.1"/>
    <property type="molecule type" value="Genomic_DNA"/>
</dbReference>
<dbReference type="AlphaFoldDB" id="A0A7D9E4J7"/>
<gene>
    <name evidence="1" type="ORF">PACLA_8A020530</name>
</gene>
<evidence type="ECO:0000313" key="2">
    <source>
        <dbReference type="Proteomes" id="UP001152795"/>
    </source>
</evidence>
<accession>A0A7D9E4J7</accession>
<dbReference type="OrthoDB" id="414730at2759"/>
<keyword evidence="2" id="KW-1185">Reference proteome</keyword>
<proteinExistence type="predicted"/>
<dbReference type="Gene3D" id="3.60.10.10">
    <property type="entry name" value="Endonuclease/exonuclease/phosphatase"/>
    <property type="match status" value="1"/>
</dbReference>
<dbReference type="SUPFAM" id="SSF56219">
    <property type="entry name" value="DNase I-like"/>
    <property type="match status" value="1"/>
</dbReference>
<comment type="caution">
    <text evidence="1">The sequence shown here is derived from an EMBL/GenBank/DDBJ whole genome shotgun (WGS) entry which is preliminary data.</text>
</comment>
<organism evidence="1 2">
    <name type="scientific">Paramuricea clavata</name>
    <name type="common">Red gorgonian</name>
    <name type="synonym">Violescent sea-whip</name>
    <dbReference type="NCBI Taxonomy" id="317549"/>
    <lineage>
        <taxon>Eukaryota</taxon>
        <taxon>Metazoa</taxon>
        <taxon>Cnidaria</taxon>
        <taxon>Anthozoa</taxon>
        <taxon>Octocorallia</taxon>
        <taxon>Malacalcyonacea</taxon>
        <taxon>Plexauridae</taxon>
        <taxon>Paramuricea</taxon>
    </lineage>
</organism>
<evidence type="ECO:0000313" key="1">
    <source>
        <dbReference type="EMBL" id="CAB3999737.1"/>
    </source>
</evidence>